<dbReference type="PANTHER" id="PTHR20859">
    <property type="entry name" value="INTERFERON/INTERLEUKIN RECEPTOR"/>
    <property type="match status" value="1"/>
</dbReference>
<dbReference type="InterPro" id="IPR003961">
    <property type="entry name" value="FN3_dom"/>
</dbReference>
<dbReference type="Gene3D" id="2.60.40.10">
    <property type="entry name" value="Immunoglobulins"/>
    <property type="match status" value="2"/>
</dbReference>
<dbReference type="AlphaFoldDB" id="A0A671WZ13"/>
<dbReference type="SUPFAM" id="SSF49265">
    <property type="entry name" value="Fibronectin type III"/>
    <property type="match status" value="2"/>
</dbReference>
<evidence type="ECO:0000259" key="1">
    <source>
        <dbReference type="Pfam" id="PF01108"/>
    </source>
</evidence>
<reference evidence="2" key="1">
    <citation type="submission" date="2021-04" db="EMBL/GenBank/DDBJ databases">
        <authorList>
            <consortium name="Wellcome Sanger Institute Data Sharing"/>
        </authorList>
    </citation>
    <scope>NUCLEOTIDE SEQUENCE [LARGE SCALE GENOMIC DNA]</scope>
</reference>
<dbReference type="Proteomes" id="UP000472265">
    <property type="component" value="Chromosome 21"/>
</dbReference>
<dbReference type="InterPro" id="IPR036116">
    <property type="entry name" value="FN3_sf"/>
</dbReference>
<dbReference type="InterPro" id="IPR013783">
    <property type="entry name" value="Ig-like_fold"/>
</dbReference>
<accession>A0A671WZ13</accession>
<feature type="domain" description="Fibronectin type-III" evidence="1">
    <location>
        <begin position="14"/>
        <end position="111"/>
    </location>
</feature>
<dbReference type="GeneTree" id="ENSGT00510000048354"/>
<sequence length="296" mass="33276">MCSGNIFNLISNIVSPDVRMLSAPSGVSMESVDMRHVLKWRPLQAPCNTTVLYSVQFQGEFELSVLHGSWVDAPECQQTRHTRCDLTLDLGSDSDYNVHVRAQCGSTLSPWTDLSPPFNRRDTVLTVPEMLVTAVGDVLQVSFNKLPHPAVISVTVWRKGDEQQVRIYFTSLFPSFVLFIQEGAEYCVRAQTVLNSQLHSSSTAIQCVSITGTANTHTHTHTHTLIHLIFVFVRTSIDIKYVLTKLFSPPRIPALKKLNFVLSAFQNILYYIIPASKMTFNHFCFSFLLYNSVLSS</sequence>
<name>A0A671WZ13_SPAAU</name>
<proteinExistence type="predicted"/>
<dbReference type="PANTHER" id="PTHR20859:SF48">
    <property type="entry name" value="INTERLEUKIN-20 RECEPTOR SUBUNIT BETA"/>
    <property type="match status" value="1"/>
</dbReference>
<organism evidence="2 3">
    <name type="scientific">Sparus aurata</name>
    <name type="common">Gilthead sea bream</name>
    <dbReference type="NCBI Taxonomy" id="8175"/>
    <lineage>
        <taxon>Eukaryota</taxon>
        <taxon>Metazoa</taxon>
        <taxon>Chordata</taxon>
        <taxon>Craniata</taxon>
        <taxon>Vertebrata</taxon>
        <taxon>Euteleostomi</taxon>
        <taxon>Actinopterygii</taxon>
        <taxon>Neopterygii</taxon>
        <taxon>Teleostei</taxon>
        <taxon>Neoteleostei</taxon>
        <taxon>Acanthomorphata</taxon>
        <taxon>Eupercaria</taxon>
        <taxon>Spariformes</taxon>
        <taxon>Sparidae</taxon>
        <taxon>Sparus</taxon>
    </lineage>
</organism>
<dbReference type="GO" id="GO:0004896">
    <property type="term" value="F:cytokine receptor activity"/>
    <property type="evidence" value="ECO:0007669"/>
    <property type="project" value="TreeGrafter"/>
</dbReference>
<evidence type="ECO:0000313" key="2">
    <source>
        <dbReference type="Ensembl" id="ENSSAUP00010044018.1"/>
    </source>
</evidence>
<protein>
    <recommendedName>
        <fullName evidence="1">Fibronectin type-III domain-containing protein</fullName>
    </recommendedName>
</protein>
<dbReference type="Ensembl" id="ENSSAUT00010046310.1">
    <property type="protein sequence ID" value="ENSSAUP00010044018.1"/>
    <property type="gene ID" value="ENSSAUG00010018443.1"/>
</dbReference>
<evidence type="ECO:0000313" key="3">
    <source>
        <dbReference type="Proteomes" id="UP000472265"/>
    </source>
</evidence>
<dbReference type="InterPro" id="IPR050650">
    <property type="entry name" value="Type-II_Cytokine-TF_Rcpt"/>
</dbReference>
<dbReference type="InParanoid" id="A0A671WZ13"/>
<reference evidence="2" key="3">
    <citation type="submission" date="2025-09" db="UniProtKB">
        <authorList>
            <consortium name="Ensembl"/>
        </authorList>
    </citation>
    <scope>IDENTIFICATION</scope>
</reference>
<dbReference type="GO" id="GO:0005886">
    <property type="term" value="C:plasma membrane"/>
    <property type="evidence" value="ECO:0007669"/>
    <property type="project" value="TreeGrafter"/>
</dbReference>
<keyword evidence="3" id="KW-1185">Reference proteome</keyword>
<dbReference type="CDD" id="cd00063">
    <property type="entry name" value="FN3"/>
    <property type="match status" value="1"/>
</dbReference>
<reference evidence="2" key="2">
    <citation type="submission" date="2025-08" db="UniProtKB">
        <authorList>
            <consortium name="Ensembl"/>
        </authorList>
    </citation>
    <scope>IDENTIFICATION</scope>
</reference>
<dbReference type="GO" id="GO:0042015">
    <property type="term" value="F:interleukin-20 binding"/>
    <property type="evidence" value="ECO:0007669"/>
    <property type="project" value="TreeGrafter"/>
</dbReference>
<dbReference type="FunCoup" id="A0A671WZ13">
    <property type="interactions" value="570"/>
</dbReference>
<dbReference type="Pfam" id="PF01108">
    <property type="entry name" value="Tissue_fac"/>
    <property type="match status" value="1"/>
</dbReference>